<organism evidence="4 5">
    <name type="scientific">Pelagicoccus albus</name>
    <dbReference type="NCBI Taxonomy" id="415222"/>
    <lineage>
        <taxon>Bacteria</taxon>
        <taxon>Pseudomonadati</taxon>
        <taxon>Verrucomicrobiota</taxon>
        <taxon>Opitutia</taxon>
        <taxon>Puniceicoccales</taxon>
        <taxon>Pelagicoccaceae</taxon>
        <taxon>Pelagicoccus</taxon>
    </lineage>
</organism>
<reference evidence="4 5" key="1">
    <citation type="submission" date="2020-07" db="EMBL/GenBank/DDBJ databases">
        <authorList>
            <person name="Feng X."/>
        </authorList>
    </citation>
    <scope>NUCLEOTIDE SEQUENCE [LARGE SCALE GENOMIC DNA]</scope>
    <source>
        <strain evidence="4 5">JCM23202</strain>
    </source>
</reference>
<dbReference type="CDD" id="cd08993">
    <property type="entry name" value="GH130"/>
    <property type="match status" value="1"/>
</dbReference>
<evidence type="ECO:0000313" key="5">
    <source>
        <dbReference type="Proteomes" id="UP000526501"/>
    </source>
</evidence>
<protein>
    <submittedName>
        <fullName evidence="4">Glycoside hydrolase family 130 protein</fullName>
    </submittedName>
</protein>
<keyword evidence="4" id="KW-0378">Hydrolase</keyword>
<dbReference type="PANTHER" id="PTHR34106">
    <property type="entry name" value="GLYCOSIDASE"/>
    <property type="match status" value="1"/>
</dbReference>
<comment type="caution">
    <text evidence="4">The sequence shown here is derived from an EMBL/GenBank/DDBJ whole genome shotgun (WGS) entry which is preliminary data.</text>
</comment>
<dbReference type="Pfam" id="PF04041">
    <property type="entry name" value="Glyco_hydro_130"/>
    <property type="match status" value="1"/>
</dbReference>
<evidence type="ECO:0000256" key="2">
    <source>
        <dbReference type="ARBA" id="ARBA00022679"/>
    </source>
</evidence>
<dbReference type="RefSeq" id="WP_185659297.1">
    <property type="nucleotide sequence ID" value="NZ_CAWPOO010000006.1"/>
</dbReference>
<dbReference type="EMBL" id="JACHVC010000006">
    <property type="protein sequence ID" value="MBC2605418.1"/>
    <property type="molecule type" value="Genomic_DNA"/>
</dbReference>
<dbReference type="GO" id="GO:0016787">
    <property type="term" value="F:hydrolase activity"/>
    <property type="evidence" value="ECO:0007669"/>
    <property type="project" value="UniProtKB-KW"/>
</dbReference>
<dbReference type="AlphaFoldDB" id="A0A7X1E7R4"/>
<dbReference type="PIRSF" id="PIRSF016202">
    <property type="entry name" value="PH1107"/>
    <property type="match status" value="1"/>
</dbReference>
<dbReference type="InterPro" id="IPR023296">
    <property type="entry name" value="Glyco_hydro_beta-prop_sf"/>
</dbReference>
<keyword evidence="2" id="KW-0808">Transferase</keyword>
<dbReference type="GO" id="GO:0016757">
    <property type="term" value="F:glycosyltransferase activity"/>
    <property type="evidence" value="ECO:0007669"/>
    <property type="project" value="UniProtKB-KW"/>
</dbReference>
<dbReference type="Proteomes" id="UP000526501">
    <property type="component" value="Unassembled WGS sequence"/>
</dbReference>
<keyword evidence="5" id="KW-1185">Reference proteome</keyword>
<dbReference type="SUPFAM" id="SSF75005">
    <property type="entry name" value="Arabinanase/levansucrase/invertase"/>
    <property type="match status" value="1"/>
</dbReference>
<proteinExistence type="inferred from homology"/>
<keyword evidence="1" id="KW-0328">Glycosyltransferase</keyword>
<gene>
    <name evidence="4" type="ORF">H5P27_05120</name>
</gene>
<accession>A0A7X1E7R4</accession>
<dbReference type="PANTHER" id="PTHR34106:SF1">
    <property type="entry name" value="1,4-BETA-MANNOSYL-N-ACETYLGLUCOSAMINE PHOSPHORYLASE"/>
    <property type="match status" value="1"/>
</dbReference>
<comment type="similarity">
    <text evidence="3">Belongs to the glycosyl hydrolase 130 family.</text>
</comment>
<evidence type="ECO:0000256" key="3">
    <source>
        <dbReference type="ARBA" id="ARBA00024356"/>
    </source>
</evidence>
<evidence type="ECO:0000256" key="1">
    <source>
        <dbReference type="ARBA" id="ARBA00022676"/>
    </source>
</evidence>
<sequence>MSEITKSPTIIGDALPNIPWEDRPAGSNDPVWRCSQNPIIDWNPIPSGARAYNSAVVPFGDGFVGVFRIDDKSGRAGLHFGKSQDALNWELEDELIDWVDEKGNPNPNSYAYDPRVVKIEDTYYITWCDDLKGASIGLGYTKDFKTFVKSENPLMPFNRNGVLFPRKIGGEYVLLSRPSDSAHTPFGDIFLSHSPDMVYWGKHRHVMSAGGSGWWQGVKIGAGPIPIETKEGWLMLYHGVSTTCSGFVYSIGAAILDLENPTKVLYRTRGYILTPEKPYETTGFVPNVAFPCATLYDAPSGKIAIYYGAADTYCAVAFTQVDELIEYIKNDSEV</sequence>
<dbReference type="InterPro" id="IPR007184">
    <property type="entry name" value="Mannoside_phosphorylase"/>
</dbReference>
<dbReference type="Gene3D" id="2.115.10.20">
    <property type="entry name" value="Glycosyl hydrolase domain, family 43"/>
    <property type="match status" value="1"/>
</dbReference>
<name>A0A7X1E7R4_9BACT</name>
<evidence type="ECO:0000313" key="4">
    <source>
        <dbReference type="EMBL" id="MBC2605418.1"/>
    </source>
</evidence>